<name>A0AAU7LY13_9BURK</name>
<accession>A0AAU7LY13</accession>
<dbReference type="Gene3D" id="3.40.50.720">
    <property type="entry name" value="NAD(P)-binding Rossmann-like Domain"/>
    <property type="match status" value="1"/>
</dbReference>
<organism evidence="3">
    <name type="scientific">Polaromonas hydrogenivorans</name>
    <dbReference type="NCBI Taxonomy" id="335476"/>
    <lineage>
        <taxon>Bacteria</taxon>
        <taxon>Pseudomonadati</taxon>
        <taxon>Pseudomonadota</taxon>
        <taxon>Betaproteobacteria</taxon>
        <taxon>Burkholderiales</taxon>
        <taxon>Comamonadaceae</taxon>
        <taxon>Polaromonas</taxon>
    </lineage>
</organism>
<dbReference type="PROSITE" id="PS00061">
    <property type="entry name" value="ADH_SHORT"/>
    <property type="match status" value="1"/>
</dbReference>
<dbReference type="PANTHER" id="PTHR43180:SF66">
    <property type="entry name" value="SHORT-CHAIN DEHYDROGENASE_REDUCTASE FAMILY PROTEIN"/>
    <property type="match status" value="1"/>
</dbReference>
<dbReference type="Pfam" id="PF13561">
    <property type="entry name" value="adh_short_C2"/>
    <property type="match status" value="1"/>
</dbReference>
<dbReference type="InterPro" id="IPR002347">
    <property type="entry name" value="SDR_fam"/>
</dbReference>
<dbReference type="EMBL" id="CP157676">
    <property type="protein sequence ID" value="XBP72486.1"/>
    <property type="molecule type" value="Genomic_DNA"/>
</dbReference>
<comment type="similarity">
    <text evidence="1">Belongs to the short-chain dehydrogenases/reductases (SDR) family.</text>
</comment>
<protein>
    <submittedName>
        <fullName evidence="3">SDR family oxidoreductase</fullName>
        <ecNumber evidence="3">1.-.-.-</ecNumber>
    </submittedName>
</protein>
<dbReference type="InterPro" id="IPR020904">
    <property type="entry name" value="Sc_DH/Rdtase_CS"/>
</dbReference>
<dbReference type="PANTHER" id="PTHR43180">
    <property type="entry name" value="3-OXOACYL-(ACYL-CARRIER-PROTEIN) REDUCTASE (AFU_ORTHOLOGUE AFUA_6G11210)"/>
    <property type="match status" value="1"/>
</dbReference>
<evidence type="ECO:0000256" key="1">
    <source>
        <dbReference type="ARBA" id="ARBA00006484"/>
    </source>
</evidence>
<dbReference type="GO" id="GO:0016491">
    <property type="term" value="F:oxidoreductase activity"/>
    <property type="evidence" value="ECO:0007669"/>
    <property type="project" value="UniProtKB-KW"/>
</dbReference>
<dbReference type="CDD" id="cd05233">
    <property type="entry name" value="SDR_c"/>
    <property type="match status" value="1"/>
</dbReference>
<dbReference type="RefSeq" id="WP_349282097.1">
    <property type="nucleotide sequence ID" value="NZ_CBCSCU010000025.1"/>
</dbReference>
<geneLocation type="plasmid" evidence="3">
    <name>p1</name>
</geneLocation>
<keyword evidence="3" id="KW-0614">Plasmid</keyword>
<dbReference type="AlphaFoldDB" id="A0AAU7LY13"/>
<evidence type="ECO:0000256" key="2">
    <source>
        <dbReference type="ARBA" id="ARBA00023002"/>
    </source>
</evidence>
<gene>
    <name evidence="3" type="ORF">ABLV49_22465</name>
</gene>
<dbReference type="InterPro" id="IPR036291">
    <property type="entry name" value="NAD(P)-bd_dom_sf"/>
</dbReference>
<keyword evidence="2 3" id="KW-0560">Oxidoreductase</keyword>
<dbReference type="SUPFAM" id="SSF51735">
    <property type="entry name" value="NAD(P)-binding Rossmann-fold domains"/>
    <property type="match status" value="1"/>
</dbReference>
<proteinExistence type="inferred from homology"/>
<reference evidence="3" key="1">
    <citation type="submission" date="2024-05" db="EMBL/GenBank/DDBJ databases">
        <authorList>
            <person name="Bunk B."/>
            <person name="Swiderski J."/>
            <person name="Sproer C."/>
            <person name="Thiel V."/>
        </authorList>
    </citation>
    <scope>NUCLEOTIDE SEQUENCE</scope>
    <source>
        <strain evidence="3">DSM 17735</strain>
        <plasmid evidence="3">p1</plasmid>
    </source>
</reference>
<dbReference type="PRINTS" id="PR00081">
    <property type="entry name" value="GDHRDH"/>
</dbReference>
<dbReference type="EC" id="1.-.-.-" evidence="3"/>
<dbReference type="FunFam" id="3.40.50.720:FF:000084">
    <property type="entry name" value="Short-chain dehydrogenase reductase"/>
    <property type="match status" value="1"/>
</dbReference>
<evidence type="ECO:0000313" key="3">
    <source>
        <dbReference type="EMBL" id="XBP72486.1"/>
    </source>
</evidence>
<sequence>MITGGAGGLGAVAAKRLYEEGARVVISDVNEERGEEVARRMDPDGKRVIAVACDISRPADNENLIREAERFFEQEIDIFLANAGAGFSGSLLDASVEQIRRTIDINVTGSLLSAQSALRSLVKGPSSSLIFTCSLQGVTARSQRSVYTASKHAIVGMMKALALEFGAQGVRVNAISPAATDTPFLRNQLAGVTTNVEEAMSATEKSLPLGHLPDAGDFAEAVLYLSSAQAKSITGHNLLIDCGASAGKF</sequence>